<dbReference type="InterPro" id="IPR006076">
    <property type="entry name" value="FAD-dep_OxRdtase"/>
</dbReference>
<evidence type="ECO:0000313" key="7">
    <source>
        <dbReference type="EMBL" id="SKB59742.1"/>
    </source>
</evidence>
<proteinExistence type="inferred from homology"/>
<dbReference type="PANTHER" id="PTHR43104:SF4">
    <property type="entry name" value="L-2-HYDROXYGLUTARATE DEHYDROGENASE, MITOCHONDRIAL"/>
    <property type="match status" value="1"/>
</dbReference>
<reference evidence="8" key="1">
    <citation type="submission" date="2017-02" db="EMBL/GenBank/DDBJ databases">
        <authorList>
            <person name="Varghese N."/>
            <person name="Submissions S."/>
        </authorList>
    </citation>
    <scope>NUCLEOTIDE SEQUENCE [LARGE SCALE GENOMIC DNA]</scope>
    <source>
        <strain evidence="8">UM2</strain>
    </source>
</reference>
<dbReference type="STRING" id="439228.SAMN06295920_104108"/>
<protein>
    <submittedName>
        <fullName evidence="7">L-2-hydroxyglutarate oxidase LhgO</fullName>
    </submittedName>
</protein>
<dbReference type="Pfam" id="PF01266">
    <property type="entry name" value="DAO"/>
    <property type="match status" value="1"/>
</dbReference>
<dbReference type="AlphaFoldDB" id="A0A1T5CJT1"/>
<keyword evidence="3" id="KW-0274">FAD</keyword>
<keyword evidence="8" id="KW-1185">Reference proteome</keyword>
<dbReference type="Gene3D" id="3.30.9.10">
    <property type="entry name" value="D-Amino Acid Oxidase, subunit A, domain 2"/>
    <property type="match status" value="1"/>
</dbReference>
<dbReference type="EMBL" id="FUYM01000004">
    <property type="protein sequence ID" value="SKB59742.1"/>
    <property type="molecule type" value="Genomic_DNA"/>
</dbReference>
<comment type="similarity">
    <text evidence="5">Belongs to the L2HGDH family.</text>
</comment>
<accession>A0A1T5CJT1</accession>
<evidence type="ECO:0000256" key="1">
    <source>
        <dbReference type="ARBA" id="ARBA00001974"/>
    </source>
</evidence>
<keyword evidence="4" id="KW-0560">Oxidoreductase</keyword>
<dbReference type="Proteomes" id="UP000189818">
    <property type="component" value="Unassembled WGS sequence"/>
</dbReference>
<sequence length="312" mass="33134">MKAGLCTRGRELLYRYCSDRGIPHRRTGKIIFAADTAQAVRLDVIMAAAEAAGVGDLRRLGAREAAALEPELHCHEALLSPSTGIVDSHGLMTALLGEASAHGAIFAARSKATRLTRRSDGWGLHIDGEAEPTLVARNVVNAGGLAAHRLARATEGLAAEHIPDIRYARGVYFTYAGKVPFRHLVYPVPVPGGLGTHLTLDMAGMARFGPDVEWIDAIDYGVDPARGARFLAAARLIWSGIDPDKLRPGYAGIRPKIGGPDDPVADFRIDGPERHGLPGLVNLFGIESPGLTASLAIAELVAARLGMGKPER</sequence>
<evidence type="ECO:0000256" key="2">
    <source>
        <dbReference type="ARBA" id="ARBA00022630"/>
    </source>
</evidence>
<feature type="domain" description="FAD dependent oxidoreductase" evidence="6">
    <location>
        <begin position="3"/>
        <end position="304"/>
    </location>
</feature>
<name>A0A1T5CJT1_9SPHN</name>
<gene>
    <name evidence="7" type="ORF">SAMN06295920_104108</name>
</gene>
<dbReference type="SUPFAM" id="SSF51905">
    <property type="entry name" value="FAD/NAD(P)-binding domain"/>
    <property type="match status" value="1"/>
</dbReference>
<dbReference type="InterPro" id="IPR036188">
    <property type="entry name" value="FAD/NAD-bd_sf"/>
</dbReference>
<evidence type="ECO:0000259" key="6">
    <source>
        <dbReference type="Pfam" id="PF01266"/>
    </source>
</evidence>
<dbReference type="Gene3D" id="3.50.50.60">
    <property type="entry name" value="FAD/NAD(P)-binding domain"/>
    <property type="match status" value="1"/>
</dbReference>
<dbReference type="PANTHER" id="PTHR43104">
    <property type="entry name" value="L-2-HYDROXYGLUTARATE DEHYDROGENASE, MITOCHONDRIAL"/>
    <property type="match status" value="1"/>
</dbReference>
<evidence type="ECO:0000256" key="4">
    <source>
        <dbReference type="ARBA" id="ARBA00023002"/>
    </source>
</evidence>
<keyword evidence="2" id="KW-0285">Flavoprotein</keyword>
<evidence type="ECO:0000256" key="3">
    <source>
        <dbReference type="ARBA" id="ARBA00022827"/>
    </source>
</evidence>
<organism evidence="7 8">
    <name type="scientific">Rhizorhabdus histidinilytica</name>
    <dbReference type="NCBI Taxonomy" id="439228"/>
    <lineage>
        <taxon>Bacteria</taxon>
        <taxon>Pseudomonadati</taxon>
        <taxon>Pseudomonadota</taxon>
        <taxon>Alphaproteobacteria</taxon>
        <taxon>Sphingomonadales</taxon>
        <taxon>Sphingomonadaceae</taxon>
        <taxon>Rhizorhabdus</taxon>
    </lineage>
</organism>
<dbReference type="GO" id="GO:0047545">
    <property type="term" value="F:(S)-2-hydroxyglutarate dehydrogenase activity"/>
    <property type="evidence" value="ECO:0007669"/>
    <property type="project" value="TreeGrafter"/>
</dbReference>
<evidence type="ECO:0000256" key="5">
    <source>
        <dbReference type="ARBA" id="ARBA00037941"/>
    </source>
</evidence>
<evidence type="ECO:0000313" key="8">
    <source>
        <dbReference type="Proteomes" id="UP000189818"/>
    </source>
</evidence>
<comment type="cofactor">
    <cofactor evidence="1">
        <name>FAD</name>
        <dbReference type="ChEBI" id="CHEBI:57692"/>
    </cofactor>
</comment>